<dbReference type="AlphaFoldDB" id="X1RTN7"/>
<dbReference type="Gene3D" id="3.30.2010.10">
    <property type="entry name" value="Metalloproteases ('zincins'), catalytic domain"/>
    <property type="match status" value="1"/>
</dbReference>
<comment type="caution">
    <text evidence="2">The sequence shown here is derived from an EMBL/GenBank/DDBJ whole genome shotgun (WGS) entry which is preliminary data.</text>
</comment>
<dbReference type="Pfam" id="PF01863">
    <property type="entry name" value="YgjP-like"/>
    <property type="match status" value="1"/>
</dbReference>
<dbReference type="EMBL" id="BARW01004786">
    <property type="protein sequence ID" value="GAI66555.1"/>
    <property type="molecule type" value="Genomic_DNA"/>
</dbReference>
<name>X1RTN7_9ZZZZ</name>
<sequence length="232" mass="27435">MDYINFGTKRIDYTIKRGNRKKTLAINVTLASQVIVLAPNNFSREKIKTIVKKKALWIMEKQEHFKRLAMLFPEKEFVSGEQILLLGRKYRLKIKEENYLSIPKLSGRRLFIYVHSNLAPEDRKEIIKDTLIKWYFIKSTKIIKQRITRYGKLLDLFPKKVIIKDQKKRWASCSSDGILRFNWRIAIAPISIVDYIVVHELCHLKVKNHSSDFWKLVSVAIPDYQKRKDQVG</sequence>
<dbReference type="CDD" id="cd07344">
    <property type="entry name" value="M48_yhfN_like"/>
    <property type="match status" value="1"/>
</dbReference>
<organism evidence="2">
    <name type="scientific">marine sediment metagenome</name>
    <dbReference type="NCBI Taxonomy" id="412755"/>
    <lineage>
        <taxon>unclassified sequences</taxon>
        <taxon>metagenomes</taxon>
        <taxon>ecological metagenomes</taxon>
    </lineage>
</organism>
<protein>
    <recommendedName>
        <fullName evidence="1">YgjP-like metallopeptidase domain-containing protein</fullName>
    </recommendedName>
</protein>
<reference evidence="2" key="1">
    <citation type="journal article" date="2014" name="Front. Microbiol.">
        <title>High frequency of phylogenetically diverse reductive dehalogenase-homologous genes in deep subseafloor sedimentary metagenomes.</title>
        <authorList>
            <person name="Kawai M."/>
            <person name="Futagami T."/>
            <person name="Toyoda A."/>
            <person name="Takaki Y."/>
            <person name="Nishi S."/>
            <person name="Hori S."/>
            <person name="Arai W."/>
            <person name="Tsubouchi T."/>
            <person name="Morono Y."/>
            <person name="Uchiyama I."/>
            <person name="Ito T."/>
            <person name="Fujiyama A."/>
            <person name="Inagaki F."/>
            <person name="Takami H."/>
        </authorList>
    </citation>
    <scope>NUCLEOTIDE SEQUENCE</scope>
    <source>
        <strain evidence="2">Expedition CK06-06</strain>
    </source>
</reference>
<evidence type="ECO:0000313" key="2">
    <source>
        <dbReference type="EMBL" id="GAI66555.1"/>
    </source>
</evidence>
<gene>
    <name evidence="2" type="ORF">S12H4_10923</name>
</gene>
<feature type="non-terminal residue" evidence="2">
    <location>
        <position position="232"/>
    </location>
</feature>
<dbReference type="PANTHER" id="PTHR30399">
    <property type="entry name" value="UNCHARACTERIZED PROTEIN YGJP"/>
    <property type="match status" value="1"/>
</dbReference>
<dbReference type="PANTHER" id="PTHR30399:SF1">
    <property type="entry name" value="UTP PYROPHOSPHATASE"/>
    <property type="match status" value="1"/>
</dbReference>
<evidence type="ECO:0000259" key="1">
    <source>
        <dbReference type="Pfam" id="PF01863"/>
    </source>
</evidence>
<feature type="domain" description="YgjP-like metallopeptidase" evidence="1">
    <location>
        <begin position="22"/>
        <end position="230"/>
    </location>
</feature>
<proteinExistence type="predicted"/>
<dbReference type="InterPro" id="IPR002725">
    <property type="entry name" value="YgjP-like_metallopeptidase"/>
</dbReference>
<accession>X1RTN7</accession>
<dbReference type="InterPro" id="IPR053136">
    <property type="entry name" value="UTP_pyrophosphatase-like"/>
</dbReference>